<dbReference type="Proteomes" id="UP000297595">
    <property type="component" value="Unassembled WGS sequence"/>
</dbReference>
<dbReference type="EMBL" id="SOZJ01000004">
    <property type="protein sequence ID" value="TGJ67904.1"/>
    <property type="molecule type" value="Genomic_DNA"/>
</dbReference>
<evidence type="ECO:0000313" key="2">
    <source>
        <dbReference type="Proteomes" id="UP000297595"/>
    </source>
</evidence>
<name>A0A8H2HIG6_ORBOL</name>
<dbReference type="AlphaFoldDB" id="A0A8H2HIG6"/>
<proteinExistence type="predicted"/>
<accession>A0A8H2HIG6</accession>
<organism evidence="1 2">
    <name type="scientific">Orbilia oligospora</name>
    <name type="common">Nematode-trapping fungus</name>
    <name type="synonym">Arthrobotrys oligospora</name>
    <dbReference type="NCBI Taxonomy" id="2813651"/>
    <lineage>
        <taxon>Eukaryota</taxon>
        <taxon>Fungi</taxon>
        <taxon>Dikarya</taxon>
        <taxon>Ascomycota</taxon>
        <taxon>Pezizomycotina</taxon>
        <taxon>Orbiliomycetes</taxon>
        <taxon>Orbiliales</taxon>
        <taxon>Orbiliaceae</taxon>
        <taxon>Orbilia</taxon>
    </lineage>
</organism>
<gene>
    <name evidence="1" type="ORF">EYR41_007000</name>
</gene>
<reference evidence="1 2" key="1">
    <citation type="submission" date="2019-03" db="EMBL/GenBank/DDBJ databases">
        <title>Nematode-trapping fungi genome.</title>
        <authorList>
            <person name="Vidal-Diez De Ulzurrun G."/>
        </authorList>
    </citation>
    <scope>NUCLEOTIDE SEQUENCE [LARGE SCALE GENOMIC DNA]</scope>
    <source>
        <strain evidence="1 2">TWF154</strain>
    </source>
</reference>
<protein>
    <submittedName>
        <fullName evidence="1">Uncharacterized protein</fullName>
    </submittedName>
</protein>
<comment type="caution">
    <text evidence="1">The sequence shown here is derived from an EMBL/GenBank/DDBJ whole genome shotgun (WGS) entry which is preliminary data.</text>
</comment>
<sequence length="163" mass="18859">MRCNLSTLHSLSYYLDLLRQIYITRSGTDKIKAASRHQRRGGAAATDGGKLRQGTKSSYAANGMLDPKVDVLHTEIWYATYGWDFTMHRSHPFGRQLEARYQIRTAGIPSLSSIFYIFKYNLHCNSHETIARAALSRYSNLINSHILYYTYRIIQFRLSRRST</sequence>
<evidence type="ECO:0000313" key="1">
    <source>
        <dbReference type="EMBL" id="TGJ67904.1"/>
    </source>
</evidence>